<dbReference type="PRINTS" id="PR00507">
    <property type="entry name" value="N12N6MTFRASE"/>
</dbReference>
<evidence type="ECO:0000256" key="2">
    <source>
        <dbReference type="ARBA" id="ARBA00022603"/>
    </source>
</evidence>
<keyword evidence="3" id="KW-0808">Transferase</keyword>
<evidence type="ECO:0000256" key="1">
    <source>
        <dbReference type="ARBA" id="ARBA00011900"/>
    </source>
</evidence>
<feature type="domain" description="DNA methylase adenine-specific" evidence="5">
    <location>
        <begin position="292"/>
        <end position="500"/>
    </location>
</feature>
<dbReference type="Gene3D" id="3.40.50.150">
    <property type="entry name" value="Vaccinia Virus protein VP39"/>
    <property type="match status" value="1"/>
</dbReference>
<evidence type="ECO:0000256" key="4">
    <source>
        <dbReference type="ARBA" id="ARBA00047942"/>
    </source>
</evidence>
<dbReference type="GO" id="GO:0008170">
    <property type="term" value="F:N-methyltransferase activity"/>
    <property type="evidence" value="ECO:0007669"/>
    <property type="project" value="InterPro"/>
</dbReference>
<dbReference type="PANTHER" id="PTHR33841">
    <property type="entry name" value="DNA METHYLTRANSFERASE YEEA-RELATED"/>
    <property type="match status" value="1"/>
</dbReference>
<dbReference type="Pfam" id="PF02384">
    <property type="entry name" value="N6_Mtase"/>
    <property type="match status" value="1"/>
</dbReference>
<evidence type="ECO:0000256" key="3">
    <source>
        <dbReference type="ARBA" id="ARBA00022679"/>
    </source>
</evidence>
<sequence>MQTFTNYIKAIETSLQSGNATEHTYRPGLKTLLESFNSGIIAVNEPKRIKCGAPDFVITAGQITQGHIEAKDIGVSLTKEAKSQQLKRYFNALPNLILTDYLEFRWYVNGELRLTAKIAEVGKKNQLQPNPAEINKLAQLLTQFLQITTPQVSSPKELAKRMASLAQLIRDAINTALAETEKGGMLRDQLESFQKVLIKDLTSSQFADMYAQTICYGLFAARCNIDNPATFSRETAAFQLPKTNPFLRSIFGQIAGPDLDDRIVWAVDDLATILRLTDMAEILKNFGQRTRQEDPVVHFYETFLAEYDPTMRESRGVYYTPEPVVSYIIRSVDYVLKQKFGISRGLADARKIKVSNANGENPTEIHQVLILDPAVGTGTFLHGAIDHIYESFKQQKGMWSSYVSQHLLPRLFGFELLMAPYTVAHMKLGLQLQDLGYDFSSDERLRIYLTNTLQEAFQLSDQVINFGSRIKEEAEAAKEVKQEHPVMVIIGNPPYSGHSVNKGEWIKQLLRGKDITSNTPTENYFEVDGEPLKEHNPKFLNDDYVKFIRFSQWRIEQTGYGVLAFITNHSYLDNPTFKGMRQSLMQTFDEIYLLDLHGNSKKKEVCPDRTPDQNVFDIQQGVAIGIFIKSANNPQKLATVYHADLWGKREIYREIEEGKEPIGGKYHWLAENDISSTAWKTIKPKSPFYLFKVQNAELLPEYETGWKINEVMSIHSNGFKTHRDNFAIEFDAKVIYQRFLEMRDYNLNDREYAEKYQIKDTNSWKLNTARTSIRNDEDWDSKIISCLYRPFDTRYCYFSTVAMDRPRRELLDHVAGKDNLCLLLIRQMQDATPYSHVLACTSPAIDRAFACSRGASTSFPLYLYPTNQTTLFDLETSNAPGRRYPNLAENFTQDFATRLGLAFIPDGKGDKLKTFGPEDIFHYIYGVFHSPTYRERYAEFLKIDFPRVPLTSQIGLFQGLCEKGDRLVNLHLMKATGSLRVTYPEPGDNQVEKVFYTDPKNNQPGRVYLNKTQYFEGIPPAVWHFYIGGYQVCQKWLKDRQGKILDYDDLTHYQNIVAALAETITLMQEIDALINEYGGFPIN</sequence>
<dbReference type="Pfam" id="PF18135">
    <property type="entry name" value="Type_ISP_C"/>
    <property type="match status" value="1"/>
</dbReference>
<proteinExistence type="predicted"/>
<evidence type="ECO:0000259" key="6">
    <source>
        <dbReference type="Pfam" id="PF18135"/>
    </source>
</evidence>
<dbReference type="PANTHER" id="PTHR33841:SF1">
    <property type="entry name" value="DNA METHYLTRANSFERASE A"/>
    <property type="match status" value="1"/>
</dbReference>
<dbReference type="GO" id="GO:0009007">
    <property type="term" value="F:site-specific DNA-methyltransferase (adenine-specific) activity"/>
    <property type="evidence" value="ECO:0007669"/>
    <property type="project" value="UniProtKB-EC"/>
</dbReference>
<reference evidence="7" key="1">
    <citation type="submission" date="2024-07" db="EMBL/GenBank/DDBJ databases">
        <authorList>
            <person name="Kim Y.J."/>
            <person name="Jeong J.Y."/>
        </authorList>
    </citation>
    <scope>NUCLEOTIDE SEQUENCE</scope>
    <source>
        <strain evidence="7">GIHE-MW2</strain>
    </source>
</reference>
<evidence type="ECO:0000313" key="7">
    <source>
        <dbReference type="EMBL" id="XCM35542.1"/>
    </source>
</evidence>
<dbReference type="GO" id="GO:0003677">
    <property type="term" value="F:DNA binding"/>
    <property type="evidence" value="ECO:0007669"/>
    <property type="project" value="InterPro"/>
</dbReference>
<gene>
    <name evidence="7" type="ORF">ABWT76_004231</name>
</gene>
<dbReference type="InterPro" id="IPR050953">
    <property type="entry name" value="N4_N6_ade-DNA_methylase"/>
</dbReference>
<feature type="domain" description="Type ISP restriction-modification enzyme LLaBIII C-terminal specificity" evidence="6">
    <location>
        <begin position="710"/>
        <end position="1068"/>
    </location>
</feature>
<organism evidence="7">
    <name type="scientific">Planktothricoides raciborskii GIHE-MW2</name>
    <dbReference type="NCBI Taxonomy" id="2792601"/>
    <lineage>
        <taxon>Bacteria</taxon>
        <taxon>Bacillati</taxon>
        <taxon>Cyanobacteriota</taxon>
        <taxon>Cyanophyceae</taxon>
        <taxon>Oscillatoriophycideae</taxon>
        <taxon>Oscillatoriales</taxon>
        <taxon>Oscillatoriaceae</taxon>
        <taxon>Planktothricoides</taxon>
    </lineage>
</organism>
<dbReference type="RefSeq" id="WP_354634918.1">
    <property type="nucleotide sequence ID" value="NZ_CP159837.1"/>
</dbReference>
<name>A0AAU8J8T2_9CYAN</name>
<dbReference type="InterPro" id="IPR003356">
    <property type="entry name" value="DNA_methylase_A-5"/>
</dbReference>
<dbReference type="GO" id="GO:0032259">
    <property type="term" value="P:methylation"/>
    <property type="evidence" value="ECO:0007669"/>
    <property type="project" value="UniProtKB-KW"/>
</dbReference>
<comment type="catalytic activity">
    <reaction evidence="4">
        <text>a 2'-deoxyadenosine in DNA + S-adenosyl-L-methionine = an N(6)-methyl-2'-deoxyadenosine in DNA + S-adenosyl-L-homocysteine + H(+)</text>
        <dbReference type="Rhea" id="RHEA:15197"/>
        <dbReference type="Rhea" id="RHEA-COMP:12418"/>
        <dbReference type="Rhea" id="RHEA-COMP:12419"/>
        <dbReference type="ChEBI" id="CHEBI:15378"/>
        <dbReference type="ChEBI" id="CHEBI:57856"/>
        <dbReference type="ChEBI" id="CHEBI:59789"/>
        <dbReference type="ChEBI" id="CHEBI:90615"/>
        <dbReference type="ChEBI" id="CHEBI:90616"/>
        <dbReference type="EC" id="2.1.1.72"/>
    </reaction>
</comment>
<evidence type="ECO:0000259" key="5">
    <source>
        <dbReference type="Pfam" id="PF02384"/>
    </source>
</evidence>
<protein>
    <recommendedName>
        <fullName evidence="1">site-specific DNA-methyltransferase (adenine-specific)</fullName>
        <ecNumber evidence="1">2.1.1.72</ecNumber>
    </recommendedName>
</protein>
<dbReference type="InterPro" id="IPR029063">
    <property type="entry name" value="SAM-dependent_MTases_sf"/>
</dbReference>
<dbReference type="EMBL" id="CP159837">
    <property type="protein sequence ID" value="XCM35542.1"/>
    <property type="molecule type" value="Genomic_DNA"/>
</dbReference>
<dbReference type="AlphaFoldDB" id="A0AAU8J8T2"/>
<dbReference type="EC" id="2.1.1.72" evidence="1"/>
<dbReference type="REBASE" id="844907">
    <property type="entry name" value="Pra2ORF4231P"/>
</dbReference>
<dbReference type="InterPro" id="IPR041635">
    <property type="entry name" value="Type_ISP_LLaBIII_C"/>
</dbReference>
<keyword evidence="2" id="KW-0489">Methyltransferase</keyword>
<accession>A0AAU8J8T2</accession>
<dbReference type="SUPFAM" id="SSF53335">
    <property type="entry name" value="S-adenosyl-L-methionine-dependent methyltransferases"/>
    <property type="match status" value="1"/>
</dbReference>